<proteinExistence type="inferred from homology"/>
<dbReference type="PROSITE" id="PS01133">
    <property type="entry name" value="UPF0017"/>
    <property type="match status" value="1"/>
</dbReference>
<dbReference type="PIRSF" id="PIRSF005211">
    <property type="entry name" value="Ab_hydro_YheT"/>
    <property type="match status" value="1"/>
</dbReference>
<comment type="similarity">
    <text evidence="1">Belongs to the AB hydrolase superfamily. AB hydrolase 4 family.</text>
</comment>
<feature type="domain" description="AB hydrolase-1" evidence="4">
    <location>
        <begin position="62"/>
        <end position="299"/>
    </location>
</feature>
<keyword evidence="2" id="KW-0719">Serine esterase</keyword>
<dbReference type="GO" id="GO:0047372">
    <property type="term" value="F:monoacylglycerol lipase activity"/>
    <property type="evidence" value="ECO:0007669"/>
    <property type="project" value="TreeGrafter"/>
</dbReference>
<sequence>MPIIPSNYNPPFLLKSGNFSTIFTALTRKIVDFEQKRKKLELADGDFLDLDWSFSQTPTHKVVILLHGLEGNAQRAYIAGSAKQFNRNGFDACAVNFRSCSGETNRLFRSYHSGATEDLEAVVHHILTTKKYTEIFIKGFSMGGNLALKYLGERTNIPKEIKAAIAISAPCSLHSSLKQLLMPKNVLYAKRFRKHLVEKLWVKHTLFPDKISANDIKNVKTLKDFDDIYTSRAHGFKDALDYYKQSSCLQFLPNITIPVLIINAKNDSFLGSECYPNKEAVQNKNLYLEMPAHGGHVGFYGVDNITYTEKRALDFCNEVV</sequence>
<evidence type="ECO:0000256" key="3">
    <source>
        <dbReference type="ARBA" id="ARBA00022801"/>
    </source>
</evidence>
<reference evidence="5" key="1">
    <citation type="submission" date="2018-06" db="EMBL/GenBank/DDBJ databases">
        <authorList>
            <person name="Zhirakovskaya E."/>
        </authorList>
    </citation>
    <scope>NUCLEOTIDE SEQUENCE</scope>
</reference>
<organism evidence="5">
    <name type="scientific">hydrothermal vent metagenome</name>
    <dbReference type="NCBI Taxonomy" id="652676"/>
    <lineage>
        <taxon>unclassified sequences</taxon>
        <taxon>metagenomes</taxon>
        <taxon>ecological metagenomes</taxon>
    </lineage>
</organism>
<evidence type="ECO:0000259" key="4">
    <source>
        <dbReference type="Pfam" id="PF00561"/>
    </source>
</evidence>
<evidence type="ECO:0000313" key="5">
    <source>
        <dbReference type="EMBL" id="VAW10849.1"/>
    </source>
</evidence>
<keyword evidence="3 5" id="KW-0378">Hydrolase</keyword>
<protein>
    <submittedName>
        <fullName evidence="5">Hydrolase, alpha/beta fold family</fullName>
    </submittedName>
</protein>
<dbReference type="PANTHER" id="PTHR10794">
    <property type="entry name" value="ABHYDROLASE DOMAIN-CONTAINING PROTEIN"/>
    <property type="match status" value="1"/>
</dbReference>
<dbReference type="InterPro" id="IPR000952">
    <property type="entry name" value="AB_hydrolase_4_CS"/>
</dbReference>
<gene>
    <name evidence="5" type="ORF">MNBD_BACTEROID03-1809</name>
</gene>
<dbReference type="InterPro" id="IPR000073">
    <property type="entry name" value="AB_hydrolase_1"/>
</dbReference>
<evidence type="ECO:0000256" key="2">
    <source>
        <dbReference type="ARBA" id="ARBA00022487"/>
    </source>
</evidence>
<dbReference type="InterPro" id="IPR050960">
    <property type="entry name" value="AB_hydrolase_4_sf"/>
</dbReference>
<name>A0A3B0TFA2_9ZZZZ</name>
<dbReference type="InterPro" id="IPR012020">
    <property type="entry name" value="ABHD4"/>
</dbReference>
<dbReference type="Gene3D" id="3.40.50.1820">
    <property type="entry name" value="alpha/beta hydrolase"/>
    <property type="match status" value="1"/>
</dbReference>
<dbReference type="InterPro" id="IPR029058">
    <property type="entry name" value="AB_hydrolase_fold"/>
</dbReference>
<dbReference type="GO" id="GO:0034338">
    <property type="term" value="F:short-chain carboxylesterase activity"/>
    <property type="evidence" value="ECO:0007669"/>
    <property type="project" value="TreeGrafter"/>
</dbReference>
<dbReference type="AlphaFoldDB" id="A0A3B0TFA2"/>
<dbReference type="Pfam" id="PF00561">
    <property type="entry name" value="Abhydrolase_1"/>
    <property type="match status" value="1"/>
</dbReference>
<dbReference type="PANTHER" id="PTHR10794:SF94">
    <property type="entry name" value="ESTERASE YHET-RELATED"/>
    <property type="match status" value="1"/>
</dbReference>
<accession>A0A3B0TFA2</accession>
<evidence type="ECO:0000256" key="1">
    <source>
        <dbReference type="ARBA" id="ARBA00010884"/>
    </source>
</evidence>
<dbReference type="EMBL" id="UOEL01000043">
    <property type="protein sequence ID" value="VAW10849.1"/>
    <property type="molecule type" value="Genomic_DNA"/>
</dbReference>
<dbReference type="SUPFAM" id="SSF53474">
    <property type="entry name" value="alpha/beta-Hydrolases"/>
    <property type="match status" value="1"/>
</dbReference>